<evidence type="ECO:0000256" key="17">
    <source>
        <dbReference type="SAM" id="SignalP"/>
    </source>
</evidence>
<reference evidence="19 20" key="1">
    <citation type="journal article" date="2024" name="G3 (Bethesda)">
        <title>Genome assembly of Hibiscus sabdariffa L. provides insights into metabolisms of medicinal natural products.</title>
        <authorList>
            <person name="Kim T."/>
        </authorList>
    </citation>
    <scope>NUCLEOTIDE SEQUENCE [LARGE SCALE GENOMIC DNA]</scope>
    <source>
        <strain evidence="19">TK-2024</strain>
        <tissue evidence="19">Old leaves</tissue>
    </source>
</reference>
<dbReference type="InterPro" id="IPR018097">
    <property type="entry name" value="EGF_Ca-bd_CS"/>
</dbReference>
<evidence type="ECO:0000256" key="15">
    <source>
        <dbReference type="ARBA" id="ARBA00047951"/>
    </source>
</evidence>
<comment type="catalytic activity">
    <reaction evidence="14">
        <text>L-seryl-[protein] + ATP = O-phospho-L-seryl-[protein] + ADP + H(+)</text>
        <dbReference type="Rhea" id="RHEA:17989"/>
        <dbReference type="Rhea" id="RHEA-COMP:9863"/>
        <dbReference type="Rhea" id="RHEA-COMP:11604"/>
        <dbReference type="ChEBI" id="CHEBI:15378"/>
        <dbReference type="ChEBI" id="CHEBI:29999"/>
        <dbReference type="ChEBI" id="CHEBI:30616"/>
        <dbReference type="ChEBI" id="CHEBI:83421"/>
        <dbReference type="ChEBI" id="CHEBI:456216"/>
    </reaction>
</comment>
<feature type="domain" description="Protein kinase" evidence="18">
    <location>
        <begin position="292"/>
        <end position="591"/>
    </location>
</feature>
<evidence type="ECO:0000256" key="10">
    <source>
        <dbReference type="ARBA" id="ARBA00022989"/>
    </source>
</evidence>
<dbReference type="Pfam" id="PF13947">
    <property type="entry name" value="GUB_WAK_bind"/>
    <property type="match status" value="1"/>
</dbReference>
<dbReference type="SMART" id="SM00220">
    <property type="entry name" value="S_TKc"/>
    <property type="match status" value="1"/>
</dbReference>
<feature type="signal peptide" evidence="17">
    <location>
        <begin position="1"/>
        <end position="23"/>
    </location>
</feature>
<evidence type="ECO:0000256" key="6">
    <source>
        <dbReference type="ARBA" id="ARBA00022729"/>
    </source>
</evidence>
<dbReference type="PANTHER" id="PTHR27005:SF280">
    <property type="entry name" value="WALL-ASSOCIATED RECEPTOR KINASE-LIKE 8"/>
    <property type="match status" value="1"/>
</dbReference>
<dbReference type="EMBL" id="JBBPBM010000098">
    <property type="protein sequence ID" value="KAK8508667.1"/>
    <property type="molecule type" value="Genomic_DNA"/>
</dbReference>
<dbReference type="InterPro" id="IPR000719">
    <property type="entry name" value="Prot_kinase_dom"/>
</dbReference>
<evidence type="ECO:0000256" key="4">
    <source>
        <dbReference type="ARBA" id="ARBA00022679"/>
    </source>
</evidence>
<dbReference type="Proteomes" id="UP001472677">
    <property type="component" value="Unassembled WGS sequence"/>
</dbReference>
<evidence type="ECO:0000256" key="16">
    <source>
        <dbReference type="SAM" id="Phobius"/>
    </source>
</evidence>
<evidence type="ECO:0000256" key="5">
    <source>
        <dbReference type="ARBA" id="ARBA00022692"/>
    </source>
</evidence>
<keyword evidence="7" id="KW-0547">Nucleotide-binding</keyword>
<comment type="caution">
    <text evidence="19">The sequence shown here is derived from an EMBL/GenBank/DDBJ whole genome shotgun (WGS) entry which is preliminary data.</text>
</comment>
<keyword evidence="6 17" id="KW-0732">Signal</keyword>
<evidence type="ECO:0000256" key="3">
    <source>
        <dbReference type="ARBA" id="ARBA00022553"/>
    </source>
</evidence>
<comment type="catalytic activity">
    <reaction evidence="15">
        <text>L-threonyl-[protein] + ATP = O-phospho-L-threonyl-[protein] + ADP + H(+)</text>
        <dbReference type="Rhea" id="RHEA:46608"/>
        <dbReference type="Rhea" id="RHEA-COMP:11060"/>
        <dbReference type="Rhea" id="RHEA-COMP:11605"/>
        <dbReference type="ChEBI" id="CHEBI:15378"/>
        <dbReference type="ChEBI" id="CHEBI:30013"/>
        <dbReference type="ChEBI" id="CHEBI:30616"/>
        <dbReference type="ChEBI" id="CHEBI:61977"/>
        <dbReference type="ChEBI" id="CHEBI:456216"/>
    </reaction>
</comment>
<dbReference type="InterPro" id="IPR045274">
    <property type="entry name" value="WAK-like"/>
</dbReference>
<keyword evidence="3" id="KW-0597">Phosphoprotein</keyword>
<name>A0ABR2BND6_9ROSI</name>
<dbReference type="PROSITE" id="PS01187">
    <property type="entry name" value="EGF_CA"/>
    <property type="match status" value="1"/>
</dbReference>
<dbReference type="PANTHER" id="PTHR27005">
    <property type="entry name" value="WALL-ASSOCIATED RECEPTOR KINASE-LIKE 21"/>
    <property type="match status" value="1"/>
</dbReference>
<evidence type="ECO:0000256" key="12">
    <source>
        <dbReference type="ARBA" id="ARBA00023157"/>
    </source>
</evidence>
<dbReference type="InterPro" id="IPR008271">
    <property type="entry name" value="Ser/Thr_kinase_AS"/>
</dbReference>
<dbReference type="SUPFAM" id="SSF56112">
    <property type="entry name" value="Protein kinase-like (PK-like)"/>
    <property type="match status" value="1"/>
</dbReference>
<protein>
    <recommendedName>
        <fullName evidence="18">Protein kinase domain-containing protein</fullName>
    </recommendedName>
</protein>
<evidence type="ECO:0000256" key="11">
    <source>
        <dbReference type="ARBA" id="ARBA00023136"/>
    </source>
</evidence>
<dbReference type="InterPro" id="IPR025287">
    <property type="entry name" value="WAK_GUB"/>
</dbReference>
<evidence type="ECO:0000313" key="20">
    <source>
        <dbReference type="Proteomes" id="UP001472677"/>
    </source>
</evidence>
<keyword evidence="13" id="KW-0325">Glycoprotein</keyword>
<keyword evidence="10 16" id="KW-1133">Transmembrane helix</keyword>
<sequence>MVSRFALSLSLLLLLITNQEASAANSTAKPGCKESCGNNRVPYPFGIGLNCSLNSWFEVSCNETSTPPTILLERTKMEVLNFSLNSSDYDPRLGFHRVKAPAVYVNCSATEASHGVNLKDSPFFFSEFRNRIVACTGGQVLSPNNISNTCNDGTCCETVMTSAIKTFNATFDGRSDGCNSAYLVEQSWRDSSAANSAVGAVLDWAIPQEAFELSQSGNEYNCTQYGLIFDEPHRDTSIRCYCNPGYRGNAYLLNGCQDIDECEDETGNPCGTVKCMNKPGSYECERTKTWPIPLGMGVGFGSLCLVMGGWWLYKFLKKRREIKLKEKFFKRNGGLLLQQQMFANEGGLENTKIFTSKELDKATDNFNKNRVLGQGGQGCCLETEVPLLVYEFVSNGTIFQYLHDPSEEFMMAWETRIRVAKESAEALSYLHSSASIPIYHRDIKSTNILLDEKFKAKVSDFGISRLIPIDRTHLTTDVQGTFGYLDPEYFQSSQFTEKSDVYSFGVVLVELLTGEKPVSFEREENRRSLTSYFIDSVEENRVLDIVDARVMEQAKPEELVMLAKLAYQCLSLSGKMRPTMKEVSTQLDQIVAMQKDSNVEEV</sequence>
<evidence type="ECO:0000259" key="18">
    <source>
        <dbReference type="PROSITE" id="PS50011"/>
    </source>
</evidence>
<evidence type="ECO:0000256" key="1">
    <source>
        <dbReference type="ARBA" id="ARBA00004479"/>
    </source>
</evidence>
<keyword evidence="4" id="KW-0808">Transferase</keyword>
<evidence type="ECO:0000313" key="19">
    <source>
        <dbReference type="EMBL" id="KAK8508667.1"/>
    </source>
</evidence>
<dbReference type="Pfam" id="PF07714">
    <property type="entry name" value="PK_Tyr_Ser-Thr"/>
    <property type="match status" value="1"/>
</dbReference>
<keyword evidence="5 16" id="KW-0812">Transmembrane</keyword>
<keyword evidence="12" id="KW-1015">Disulfide bond</keyword>
<feature type="transmembrane region" description="Helical" evidence="16">
    <location>
        <begin position="290"/>
        <end position="313"/>
    </location>
</feature>
<dbReference type="Gene3D" id="2.10.25.10">
    <property type="entry name" value="Laminin"/>
    <property type="match status" value="2"/>
</dbReference>
<dbReference type="InterPro" id="IPR011009">
    <property type="entry name" value="Kinase-like_dom_sf"/>
</dbReference>
<proteinExistence type="predicted"/>
<keyword evidence="11 16" id="KW-0472">Membrane</keyword>
<dbReference type="InterPro" id="IPR001245">
    <property type="entry name" value="Ser-Thr/Tyr_kinase_cat_dom"/>
</dbReference>
<dbReference type="PROSITE" id="PS50011">
    <property type="entry name" value="PROTEIN_KINASE_DOM"/>
    <property type="match status" value="1"/>
</dbReference>
<evidence type="ECO:0000256" key="13">
    <source>
        <dbReference type="ARBA" id="ARBA00023180"/>
    </source>
</evidence>
<evidence type="ECO:0000256" key="9">
    <source>
        <dbReference type="ARBA" id="ARBA00022840"/>
    </source>
</evidence>
<dbReference type="Gene3D" id="1.10.510.10">
    <property type="entry name" value="Transferase(Phosphotransferase) domain 1"/>
    <property type="match status" value="1"/>
</dbReference>
<dbReference type="PROSITE" id="PS00108">
    <property type="entry name" value="PROTEIN_KINASE_ST"/>
    <property type="match status" value="1"/>
</dbReference>
<keyword evidence="20" id="KW-1185">Reference proteome</keyword>
<organism evidence="19 20">
    <name type="scientific">Hibiscus sabdariffa</name>
    <name type="common">roselle</name>
    <dbReference type="NCBI Taxonomy" id="183260"/>
    <lineage>
        <taxon>Eukaryota</taxon>
        <taxon>Viridiplantae</taxon>
        <taxon>Streptophyta</taxon>
        <taxon>Embryophyta</taxon>
        <taxon>Tracheophyta</taxon>
        <taxon>Spermatophyta</taxon>
        <taxon>Magnoliopsida</taxon>
        <taxon>eudicotyledons</taxon>
        <taxon>Gunneridae</taxon>
        <taxon>Pentapetalae</taxon>
        <taxon>rosids</taxon>
        <taxon>malvids</taxon>
        <taxon>Malvales</taxon>
        <taxon>Malvaceae</taxon>
        <taxon>Malvoideae</taxon>
        <taxon>Hibiscus</taxon>
    </lineage>
</organism>
<evidence type="ECO:0000256" key="8">
    <source>
        <dbReference type="ARBA" id="ARBA00022777"/>
    </source>
</evidence>
<comment type="subcellular location">
    <subcellularLocation>
        <location evidence="1">Membrane</location>
        <topology evidence="1">Single-pass type I membrane protein</topology>
    </subcellularLocation>
</comment>
<accession>A0ABR2BND6</accession>
<evidence type="ECO:0000256" key="14">
    <source>
        <dbReference type="ARBA" id="ARBA00047558"/>
    </source>
</evidence>
<feature type="chain" id="PRO_5046616873" description="Protein kinase domain-containing protein" evidence="17">
    <location>
        <begin position="24"/>
        <end position="602"/>
    </location>
</feature>
<keyword evidence="9" id="KW-0067">ATP-binding</keyword>
<keyword evidence="8" id="KW-0418">Kinase</keyword>
<keyword evidence="2" id="KW-0723">Serine/threonine-protein kinase</keyword>
<evidence type="ECO:0000256" key="7">
    <source>
        <dbReference type="ARBA" id="ARBA00022741"/>
    </source>
</evidence>
<gene>
    <name evidence="19" type="ORF">V6N12_032663</name>
</gene>
<dbReference type="CDD" id="cd00054">
    <property type="entry name" value="EGF_CA"/>
    <property type="match status" value="1"/>
</dbReference>
<evidence type="ECO:0000256" key="2">
    <source>
        <dbReference type="ARBA" id="ARBA00022527"/>
    </source>
</evidence>